<dbReference type="RefSeq" id="WP_062176110.1">
    <property type="nucleotide sequence ID" value="NZ_BBXL01000002.1"/>
</dbReference>
<evidence type="ECO:0000313" key="3">
    <source>
        <dbReference type="Proteomes" id="UP000184480"/>
    </source>
</evidence>
<evidence type="ECO:0000256" key="1">
    <source>
        <dbReference type="SAM" id="Phobius"/>
    </source>
</evidence>
<gene>
    <name evidence="2" type="ORF">SAMN05444362_102342</name>
</gene>
<organism evidence="2 3">
    <name type="scientific">Dysgonomonas macrotermitis</name>
    <dbReference type="NCBI Taxonomy" id="1346286"/>
    <lineage>
        <taxon>Bacteria</taxon>
        <taxon>Pseudomonadati</taxon>
        <taxon>Bacteroidota</taxon>
        <taxon>Bacteroidia</taxon>
        <taxon>Bacteroidales</taxon>
        <taxon>Dysgonomonadaceae</taxon>
        <taxon>Dysgonomonas</taxon>
    </lineage>
</organism>
<dbReference type="Proteomes" id="UP000184480">
    <property type="component" value="Unassembled WGS sequence"/>
</dbReference>
<keyword evidence="1" id="KW-1133">Transmembrane helix</keyword>
<feature type="transmembrane region" description="Helical" evidence="1">
    <location>
        <begin position="296"/>
        <end position="315"/>
    </location>
</feature>
<dbReference type="EMBL" id="FQUC01000002">
    <property type="protein sequence ID" value="SHE85774.1"/>
    <property type="molecule type" value="Genomic_DNA"/>
</dbReference>
<protein>
    <submittedName>
        <fullName evidence="2">Uncharacterized protein</fullName>
    </submittedName>
</protein>
<dbReference type="AlphaFoldDB" id="A0A1M4WX02"/>
<evidence type="ECO:0000313" key="2">
    <source>
        <dbReference type="EMBL" id="SHE85774.1"/>
    </source>
</evidence>
<accession>A0A1M4WX02</accession>
<keyword evidence="3" id="KW-1185">Reference proteome</keyword>
<reference evidence="3" key="1">
    <citation type="submission" date="2016-11" db="EMBL/GenBank/DDBJ databases">
        <authorList>
            <person name="Varghese N."/>
            <person name="Submissions S."/>
        </authorList>
    </citation>
    <scope>NUCLEOTIDE SEQUENCE [LARGE SCALE GENOMIC DNA]</scope>
    <source>
        <strain evidence="3">DSM 27370</strain>
    </source>
</reference>
<sequence length="319" mass="32667">MSIFSSIGKVASSVVKSVGKVASSAVKVVAKVASPVLKVTPGVGQIYDAATALVGVDPVVALGNTVGGVLGGGNIGENISTGLKASVTGGLVSVLFPSKVKPGEELPKTSADSPGVYTYEDGSYAYTVNADQSVTYNPVDLTSPPINAAETANGSLVSLPESLGAKSMYVKQLLDSYGHPLGVDKANMTLSAVNSYVTGQAPLSGAQQSNLIALDVVNQDPEALAYTAETLAVATKKKSIDWVALLSGLWNTAKAADIPGVSDALKKAEGQAINVVTGVVEETTAQKMARFIKDNMLLVIGGLVALILLVMFSLGRRTR</sequence>
<keyword evidence="1" id="KW-0472">Membrane</keyword>
<keyword evidence="1" id="KW-0812">Transmembrane</keyword>
<proteinExistence type="predicted"/>
<dbReference type="STRING" id="1346286.SAMN05444362_102342"/>
<name>A0A1M4WX02_9BACT</name>